<reference evidence="20" key="1">
    <citation type="submission" date="2024-01" db="EMBL/GenBank/DDBJ databases">
        <title>Bank of Algae and Cyanobacteria of the Azores (BACA) strain genomes.</title>
        <authorList>
            <person name="Luz R."/>
            <person name="Cordeiro R."/>
            <person name="Fonseca A."/>
            <person name="Goncalves V."/>
        </authorList>
    </citation>
    <scope>NUCLEOTIDE SEQUENCE</scope>
    <source>
        <strain evidence="20">BACA0141</strain>
    </source>
</reference>
<dbReference type="PROSITE" id="PS00452">
    <property type="entry name" value="GUANYLATE_CYCLASE_1"/>
    <property type="match status" value="1"/>
</dbReference>
<comment type="caution">
    <text evidence="20">The sequence shown here is derived from an EMBL/GenBank/DDBJ whole genome shotgun (WGS) entry which is preliminary data.</text>
</comment>
<evidence type="ECO:0000256" key="6">
    <source>
        <dbReference type="ARBA" id="ARBA00022723"/>
    </source>
</evidence>
<dbReference type="SMART" id="SM00086">
    <property type="entry name" value="PAC"/>
    <property type="match status" value="2"/>
</dbReference>
<evidence type="ECO:0000256" key="5">
    <source>
        <dbReference type="ARBA" id="ARBA00022692"/>
    </source>
</evidence>
<keyword evidence="11" id="KW-0115">cAMP biosynthesis</keyword>
<evidence type="ECO:0000256" key="2">
    <source>
        <dbReference type="ARBA" id="ARBA00004370"/>
    </source>
</evidence>
<feature type="domain" description="PAS" evidence="18">
    <location>
        <begin position="165"/>
        <end position="212"/>
    </location>
</feature>
<dbReference type="SMART" id="SM00091">
    <property type="entry name" value="PAS"/>
    <property type="match status" value="2"/>
</dbReference>
<dbReference type="GO" id="GO:0006171">
    <property type="term" value="P:cAMP biosynthetic process"/>
    <property type="evidence" value="ECO:0007669"/>
    <property type="project" value="UniProtKB-KW"/>
</dbReference>
<dbReference type="GO" id="GO:0005524">
    <property type="term" value="F:ATP binding"/>
    <property type="evidence" value="ECO:0007669"/>
    <property type="project" value="UniProtKB-KW"/>
</dbReference>
<feature type="domain" description="PAS" evidence="18">
    <location>
        <begin position="291"/>
        <end position="361"/>
    </location>
</feature>
<dbReference type="GO" id="GO:0004016">
    <property type="term" value="F:adenylate cyclase activity"/>
    <property type="evidence" value="ECO:0007669"/>
    <property type="project" value="UniProtKB-EC"/>
</dbReference>
<dbReference type="InterPro" id="IPR001054">
    <property type="entry name" value="A/G_cyclase"/>
</dbReference>
<evidence type="ECO:0000256" key="14">
    <source>
        <dbReference type="ARBA" id="ARBA00032597"/>
    </source>
</evidence>
<dbReference type="SUPFAM" id="SSF55785">
    <property type="entry name" value="PYP-like sensor domain (PAS domain)"/>
    <property type="match status" value="2"/>
</dbReference>
<evidence type="ECO:0000256" key="9">
    <source>
        <dbReference type="ARBA" id="ARBA00022842"/>
    </source>
</evidence>
<keyword evidence="8" id="KW-0067">ATP-binding</keyword>
<evidence type="ECO:0000256" key="11">
    <source>
        <dbReference type="ARBA" id="ARBA00022998"/>
    </source>
</evidence>
<evidence type="ECO:0000256" key="16">
    <source>
        <dbReference type="ARBA" id="ARBA00064436"/>
    </source>
</evidence>
<comment type="catalytic activity">
    <reaction evidence="1">
        <text>ATP = 3',5'-cyclic AMP + diphosphate</text>
        <dbReference type="Rhea" id="RHEA:15389"/>
        <dbReference type="ChEBI" id="CHEBI:30616"/>
        <dbReference type="ChEBI" id="CHEBI:33019"/>
        <dbReference type="ChEBI" id="CHEBI:58165"/>
        <dbReference type="EC" id="4.6.1.1"/>
    </reaction>
</comment>
<evidence type="ECO:0000256" key="3">
    <source>
        <dbReference type="ARBA" id="ARBA00012201"/>
    </source>
</evidence>
<evidence type="ECO:0000259" key="18">
    <source>
        <dbReference type="PROSITE" id="PS50112"/>
    </source>
</evidence>
<accession>A0AAW9PSE7</accession>
<keyword evidence="10" id="KW-1133">Transmembrane helix</keyword>
<keyword evidence="9" id="KW-0460">Magnesium</keyword>
<dbReference type="Pfam" id="PF08448">
    <property type="entry name" value="PAS_4"/>
    <property type="match status" value="1"/>
</dbReference>
<evidence type="ECO:0000256" key="1">
    <source>
        <dbReference type="ARBA" id="ARBA00001593"/>
    </source>
</evidence>
<dbReference type="Proteomes" id="UP001333818">
    <property type="component" value="Unassembled WGS sequence"/>
</dbReference>
<dbReference type="GO" id="GO:0005886">
    <property type="term" value="C:plasma membrane"/>
    <property type="evidence" value="ECO:0007669"/>
    <property type="project" value="UniProtKB-ARBA"/>
</dbReference>
<organism evidence="20 21">
    <name type="scientific">Tumidithrix elongata BACA0141</name>
    <dbReference type="NCBI Taxonomy" id="2716417"/>
    <lineage>
        <taxon>Bacteria</taxon>
        <taxon>Bacillati</taxon>
        <taxon>Cyanobacteriota</taxon>
        <taxon>Cyanophyceae</taxon>
        <taxon>Pseudanabaenales</taxon>
        <taxon>Pseudanabaenaceae</taxon>
        <taxon>Tumidithrix</taxon>
        <taxon>Tumidithrix elongata</taxon>
    </lineage>
</organism>
<dbReference type="Gene3D" id="3.30.70.1230">
    <property type="entry name" value="Nucleotide cyclase"/>
    <property type="match status" value="1"/>
</dbReference>
<evidence type="ECO:0000256" key="8">
    <source>
        <dbReference type="ARBA" id="ARBA00022840"/>
    </source>
</evidence>
<dbReference type="EC" id="4.6.1.1" evidence="3"/>
<dbReference type="RefSeq" id="WP_330481640.1">
    <property type="nucleotide sequence ID" value="NZ_JAZBJZ010000001.1"/>
</dbReference>
<evidence type="ECO:0000256" key="10">
    <source>
        <dbReference type="ARBA" id="ARBA00022989"/>
    </source>
</evidence>
<dbReference type="InterPro" id="IPR001610">
    <property type="entry name" value="PAC"/>
</dbReference>
<proteinExistence type="inferred from homology"/>
<dbReference type="PANTHER" id="PTHR11920">
    <property type="entry name" value="GUANYLYL CYCLASE"/>
    <property type="match status" value="1"/>
</dbReference>
<dbReference type="NCBIfam" id="TIGR00229">
    <property type="entry name" value="sensory_box"/>
    <property type="match status" value="2"/>
</dbReference>
<comment type="similarity">
    <text evidence="17">Belongs to the adenylyl cyclase class-4/guanylyl cyclase family.</text>
</comment>
<evidence type="ECO:0000313" key="21">
    <source>
        <dbReference type="Proteomes" id="UP001333818"/>
    </source>
</evidence>
<dbReference type="PROSITE" id="PS50112">
    <property type="entry name" value="PAS"/>
    <property type="match status" value="2"/>
</dbReference>
<dbReference type="PROSITE" id="PS50125">
    <property type="entry name" value="GUANYLATE_CYCLASE_2"/>
    <property type="match status" value="1"/>
</dbReference>
<evidence type="ECO:0000256" key="15">
    <source>
        <dbReference type="ARBA" id="ARBA00032637"/>
    </source>
</evidence>
<keyword evidence="12" id="KW-0472">Membrane</keyword>
<gene>
    <name evidence="20" type="ORF">V2H45_00500</name>
</gene>
<dbReference type="EMBL" id="JAZBJZ010000001">
    <property type="protein sequence ID" value="MEE3715217.1"/>
    <property type="molecule type" value="Genomic_DNA"/>
</dbReference>
<dbReference type="Pfam" id="PF13426">
    <property type="entry name" value="PAS_9"/>
    <property type="match status" value="1"/>
</dbReference>
<dbReference type="GO" id="GO:0046872">
    <property type="term" value="F:metal ion binding"/>
    <property type="evidence" value="ECO:0007669"/>
    <property type="project" value="UniProtKB-KW"/>
</dbReference>
<evidence type="ECO:0000256" key="13">
    <source>
        <dbReference type="ARBA" id="ARBA00023239"/>
    </source>
</evidence>
<comment type="subcellular location">
    <subcellularLocation>
        <location evidence="2">Membrane</location>
    </subcellularLocation>
</comment>
<dbReference type="FunFam" id="3.30.70.1230:FF:000033">
    <property type="entry name" value="Adenylate cyclase"/>
    <property type="match status" value="1"/>
</dbReference>
<dbReference type="PANTHER" id="PTHR11920:SF335">
    <property type="entry name" value="GUANYLATE CYCLASE"/>
    <property type="match status" value="1"/>
</dbReference>
<keyword evidence="7" id="KW-0547">Nucleotide-binding</keyword>
<dbReference type="Gene3D" id="3.30.450.20">
    <property type="entry name" value="PAS domain"/>
    <property type="match status" value="2"/>
</dbReference>
<evidence type="ECO:0000259" key="19">
    <source>
        <dbReference type="PROSITE" id="PS50125"/>
    </source>
</evidence>
<dbReference type="SMART" id="SM00044">
    <property type="entry name" value="CYCc"/>
    <property type="match status" value="1"/>
</dbReference>
<keyword evidence="5" id="KW-0812">Transmembrane</keyword>
<evidence type="ECO:0000256" key="17">
    <source>
        <dbReference type="RuleBase" id="RU000405"/>
    </source>
</evidence>
<dbReference type="CDD" id="cd00130">
    <property type="entry name" value="PAS"/>
    <property type="match status" value="2"/>
</dbReference>
<dbReference type="Pfam" id="PF00211">
    <property type="entry name" value="Guanylate_cyc"/>
    <property type="match status" value="1"/>
</dbReference>
<dbReference type="CDD" id="cd07302">
    <property type="entry name" value="CHD"/>
    <property type="match status" value="1"/>
</dbReference>
<protein>
    <recommendedName>
        <fullName evidence="4">Adenylate cyclase</fullName>
        <ecNumber evidence="3">4.6.1.1</ecNumber>
    </recommendedName>
    <alternativeName>
        <fullName evidence="14">ATP pyrophosphate-lyase</fullName>
    </alternativeName>
    <alternativeName>
        <fullName evidence="15">Adenylyl cyclase</fullName>
    </alternativeName>
</protein>
<name>A0AAW9PSE7_9CYAN</name>
<comment type="subunit">
    <text evidence="16">Homodimer. Can also exist as monomer.</text>
</comment>
<dbReference type="InterPro" id="IPR035965">
    <property type="entry name" value="PAS-like_dom_sf"/>
</dbReference>
<feature type="domain" description="Guanylate cyclase" evidence="19">
    <location>
        <begin position="460"/>
        <end position="586"/>
    </location>
</feature>
<keyword evidence="13 17" id="KW-0456">Lyase</keyword>
<dbReference type="SUPFAM" id="SSF55073">
    <property type="entry name" value="Nucleotide cyclase"/>
    <property type="match status" value="1"/>
</dbReference>
<keyword evidence="6" id="KW-0479">Metal-binding</keyword>
<dbReference type="GO" id="GO:0035556">
    <property type="term" value="P:intracellular signal transduction"/>
    <property type="evidence" value="ECO:0007669"/>
    <property type="project" value="InterPro"/>
</dbReference>
<dbReference type="InterPro" id="IPR000014">
    <property type="entry name" value="PAS"/>
</dbReference>
<keyword evidence="21" id="KW-1185">Reference proteome</keyword>
<dbReference type="InterPro" id="IPR050401">
    <property type="entry name" value="Cyclic_nucleotide_synthase"/>
</dbReference>
<dbReference type="AlphaFoldDB" id="A0AAW9PSE7"/>
<evidence type="ECO:0000256" key="7">
    <source>
        <dbReference type="ARBA" id="ARBA00022741"/>
    </source>
</evidence>
<dbReference type="InterPro" id="IPR013656">
    <property type="entry name" value="PAS_4"/>
</dbReference>
<evidence type="ECO:0000256" key="12">
    <source>
        <dbReference type="ARBA" id="ARBA00023136"/>
    </source>
</evidence>
<dbReference type="InterPro" id="IPR018297">
    <property type="entry name" value="A/G_cyclase_CS"/>
</dbReference>
<dbReference type="InterPro" id="IPR029787">
    <property type="entry name" value="Nucleotide_cyclase"/>
</dbReference>
<evidence type="ECO:0000313" key="20">
    <source>
        <dbReference type="EMBL" id="MEE3715217.1"/>
    </source>
</evidence>
<evidence type="ECO:0000256" key="4">
    <source>
        <dbReference type="ARBA" id="ARBA00021420"/>
    </source>
</evidence>
<sequence length="633" mass="71439">MNSTATKLLLPHHIEYLIVDQNLVIQFASVAIARFVEFEEDIEVGQDIRLAFPELFGYEEILMAIVAGDRANFELKAVTRILENRDVHQQPNLNQDFNSSLDSENFEIPRINSPIYIDIYINKIADLSDCLVVFVEEVTDKMALEQALVQSLNEMHLLAGALDTSSHYIDQVIASMAEALLLVTPSGKIKTVNQSAQSLFGYTSEELVNQSLSLLSNDPKLLILDREQTQRMEAVCRRKDGECLLISFSRTVFFVEPDSSPTWIYIGRDITDRKYREVKLLENEELYRVLFESVIDLMFENTSDLIQWVTSEGQFVYINHAWRDTLGYTLEDATPSSIFEIIHPDCQTEFRENFDAVLAGESIEQIVAVLCAKDNQKIWAEGTINCKFSEGKPMAVLVIFRDITPRLKIEALLNQEKKNTERLLLNILPAPIVAQLKQLDANTNINPSEAVIAQHFADTTVLFADIVGFTQIAATLNPTSLIDLLNHIFSVFDRLTEKHGLEKIKTIGDAYMVVGGVPMPKIDHAEAIADMALDMQGAIAQFQLAGIPFSMRIGIHTGPVIAGVIGIKKFIYDLWGNTVNIASRMESQGKPRKIQVTDTTYERLKERYILQERGMVRIKGKGDIKTYWLIGKK</sequence>